<feature type="signal peptide" evidence="6">
    <location>
        <begin position="1"/>
        <end position="25"/>
    </location>
</feature>
<dbReference type="PANTHER" id="PTHR38776:SF1">
    <property type="entry name" value="MLTA-INTERACTING PROTEIN-RELATED"/>
    <property type="match status" value="1"/>
</dbReference>
<evidence type="ECO:0000256" key="4">
    <source>
        <dbReference type="ARBA" id="ARBA00023136"/>
    </source>
</evidence>
<proteinExistence type="inferred from homology"/>
<accession>A0A3S4WGP0</accession>
<keyword evidence="3 6" id="KW-0732">Signal</keyword>
<evidence type="ECO:0000256" key="1">
    <source>
        <dbReference type="ARBA" id="ARBA00004442"/>
    </source>
</evidence>
<evidence type="ECO:0000256" key="3">
    <source>
        <dbReference type="ARBA" id="ARBA00022729"/>
    </source>
</evidence>
<dbReference type="AlphaFoldDB" id="A0A3S4WGP0"/>
<dbReference type="GO" id="GO:0009279">
    <property type="term" value="C:cell outer membrane"/>
    <property type="evidence" value="ECO:0007669"/>
    <property type="project" value="UniProtKB-SubCell"/>
</dbReference>
<evidence type="ECO:0000313" key="8">
    <source>
        <dbReference type="Proteomes" id="UP000281904"/>
    </source>
</evidence>
<keyword evidence="4" id="KW-0472">Membrane</keyword>
<evidence type="ECO:0000256" key="5">
    <source>
        <dbReference type="ARBA" id="ARBA00023237"/>
    </source>
</evidence>
<dbReference type="PANTHER" id="PTHR38776">
    <property type="entry name" value="MLTA-INTERACTING PROTEIN-RELATED"/>
    <property type="match status" value="1"/>
</dbReference>
<dbReference type="RefSeq" id="WP_164722771.1">
    <property type="nucleotide sequence ID" value="NZ_JAQOZY010000001.1"/>
</dbReference>
<comment type="similarity">
    <text evidence="2">Belongs to the MipA/OmpV family.</text>
</comment>
<evidence type="ECO:0000256" key="6">
    <source>
        <dbReference type="SAM" id="SignalP"/>
    </source>
</evidence>
<protein>
    <submittedName>
        <fullName evidence="7">MltA-interacting protein</fullName>
    </submittedName>
</protein>
<dbReference type="InterPro" id="IPR010583">
    <property type="entry name" value="MipA"/>
</dbReference>
<name>A0A3S4WGP0_SERRU</name>
<dbReference type="Pfam" id="PF06629">
    <property type="entry name" value="MipA"/>
    <property type="match status" value="1"/>
</dbReference>
<dbReference type="SUPFAM" id="SSF56925">
    <property type="entry name" value="OMPA-like"/>
    <property type="match status" value="1"/>
</dbReference>
<dbReference type="GO" id="GO:0009252">
    <property type="term" value="P:peptidoglycan biosynthetic process"/>
    <property type="evidence" value="ECO:0007669"/>
    <property type="project" value="TreeGrafter"/>
</dbReference>
<dbReference type="InterPro" id="IPR011250">
    <property type="entry name" value="OMP/PagP_B-barrel"/>
</dbReference>
<sequence>MQTIHTLPRLALCLAALGGSHTALAERWAIGAGALYEQLPYRDYRQVVTPVPLLNYEGEQLFLRDSAVAGLFLLKSPADRLTLNLYYSPLHFRPSKSSDAALKRLDKRRATAMAGIGYRHDADWGALRAEAAADVLGNSNGVAIDAAYQYPLRLGRLYIAPGAGVTWHSRRHNDYYFGVSQRESLRSGLPAYRPDSGATPYASLTLSYAFSDSWQAFVLGRYTRLDNGARDSPMTARNGTVLIGGGIVYQFN</sequence>
<organism evidence="7 8">
    <name type="scientific">Serratia rubidaea</name>
    <name type="common">Serratia marinorubra</name>
    <dbReference type="NCBI Taxonomy" id="61652"/>
    <lineage>
        <taxon>Bacteria</taxon>
        <taxon>Pseudomonadati</taxon>
        <taxon>Pseudomonadota</taxon>
        <taxon>Gammaproteobacteria</taxon>
        <taxon>Enterobacterales</taxon>
        <taxon>Yersiniaceae</taxon>
        <taxon>Serratia</taxon>
    </lineage>
</organism>
<feature type="chain" id="PRO_5018645703" evidence="6">
    <location>
        <begin position="26"/>
        <end position="252"/>
    </location>
</feature>
<evidence type="ECO:0000256" key="2">
    <source>
        <dbReference type="ARBA" id="ARBA00005722"/>
    </source>
</evidence>
<gene>
    <name evidence="7" type="primary">mipA_1</name>
    <name evidence="7" type="ORF">NCTC10036_02208</name>
</gene>
<evidence type="ECO:0000313" key="7">
    <source>
        <dbReference type="EMBL" id="VEI65272.1"/>
    </source>
</evidence>
<dbReference type="EMBL" id="LR134493">
    <property type="protein sequence ID" value="VEI65272.1"/>
    <property type="molecule type" value="Genomic_DNA"/>
</dbReference>
<keyword evidence="5" id="KW-0998">Cell outer membrane</keyword>
<dbReference type="Proteomes" id="UP000281904">
    <property type="component" value="Chromosome"/>
</dbReference>
<reference evidence="7 8" key="1">
    <citation type="submission" date="2018-12" db="EMBL/GenBank/DDBJ databases">
        <authorList>
            <consortium name="Pathogen Informatics"/>
        </authorList>
    </citation>
    <scope>NUCLEOTIDE SEQUENCE [LARGE SCALE GENOMIC DNA]</scope>
    <source>
        <strain evidence="7 8">NCTC10036</strain>
    </source>
</reference>
<comment type="subcellular location">
    <subcellularLocation>
        <location evidence="1">Cell outer membrane</location>
    </subcellularLocation>
</comment>